<name>A0A8J2H7R2_COTCN</name>
<sequence>MAAAGYRKTLSVALVRGLRLIIIKRDETCENEDTFDSEAVFDTELALAANQNDRLPRSEANRARGAGKNFWENLKVYRKFYWEAEKRQEKGVARSR</sequence>
<accession>A0A8J2H7R2</accession>
<evidence type="ECO:0000313" key="1">
    <source>
        <dbReference type="EMBL" id="CAG5082087.1"/>
    </source>
</evidence>
<keyword evidence="2" id="KW-1185">Reference proteome</keyword>
<gene>
    <name evidence="1" type="ORF">HICCMSTLAB_LOCUS3454</name>
</gene>
<evidence type="ECO:0000313" key="2">
    <source>
        <dbReference type="Proteomes" id="UP000786811"/>
    </source>
</evidence>
<organism evidence="1 2">
    <name type="scientific">Cotesia congregata</name>
    <name type="common">Parasitoid wasp</name>
    <name type="synonym">Apanteles congregatus</name>
    <dbReference type="NCBI Taxonomy" id="51543"/>
    <lineage>
        <taxon>Eukaryota</taxon>
        <taxon>Metazoa</taxon>
        <taxon>Ecdysozoa</taxon>
        <taxon>Arthropoda</taxon>
        <taxon>Hexapoda</taxon>
        <taxon>Insecta</taxon>
        <taxon>Pterygota</taxon>
        <taxon>Neoptera</taxon>
        <taxon>Endopterygota</taxon>
        <taxon>Hymenoptera</taxon>
        <taxon>Apocrita</taxon>
        <taxon>Ichneumonoidea</taxon>
        <taxon>Braconidae</taxon>
        <taxon>Microgastrinae</taxon>
        <taxon>Cotesia</taxon>
    </lineage>
</organism>
<comment type="caution">
    <text evidence="1">The sequence shown here is derived from an EMBL/GenBank/DDBJ whole genome shotgun (WGS) entry which is preliminary data.</text>
</comment>
<protein>
    <submittedName>
        <fullName evidence="1">Uncharacterized protein</fullName>
    </submittedName>
</protein>
<dbReference type="EMBL" id="CAJNRD030001118">
    <property type="protein sequence ID" value="CAG5082087.1"/>
    <property type="molecule type" value="Genomic_DNA"/>
</dbReference>
<dbReference type="Proteomes" id="UP000786811">
    <property type="component" value="Unassembled WGS sequence"/>
</dbReference>
<dbReference type="AlphaFoldDB" id="A0A8J2H7R2"/>
<proteinExistence type="predicted"/>
<reference evidence="1" key="1">
    <citation type="submission" date="2021-04" db="EMBL/GenBank/DDBJ databases">
        <authorList>
            <person name="Chebbi M.A.C M."/>
        </authorList>
    </citation>
    <scope>NUCLEOTIDE SEQUENCE</scope>
</reference>